<dbReference type="InterPro" id="IPR005302">
    <property type="entry name" value="MoCF_Sase_C"/>
</dbReference>
<evidence type="ECO:0000313" key="4">
    <source>
        <dbReference type="EMBL" id="TWU74837.1"/>
    </source>
</evidence>
<protein>
    <recommendedName>
        <fullName evidence="3">MOSC domain-containing protein</fullName>
    </recommendedName>
</protein>
<feature type="region of interest" description="Disordered" evidence="1">
    <location>
        <begin position="1"/>
        <end position="36"/>
    </location>
</feature>
<evidence type="ECO:0000256" key="2">
    <source>
        <dbReference type="SAM" id="Phobius"/>
    </source>
</evidence>
<evidence type="ECO:0000313" key="5">
    <source>
        <dbReference type="Proteomes" id="UP000317257"/>
    </source>
</evidence>
<name>A0A5C6GCU4_METRR</name>
<feature type="region of interest" description="Disordered" evidence="1">
    <location>
        <begin position="458"/>
        <end position="477"/>
    </location>
</feature>
<dbReference type="AlphaFoldDB" id="A0A5C6GCU4"/>
<keyword evidence="2" id="KW-0812">Transmembrane</keyword>
<evidence type="ECO:0000256" key="1">
    <source>
        <dbReference type="SAM" id="MobiDB-lite"/>
    </source>
</evidence>
<dbReference type="GO" id="GO:0003824">
    <property type="term" value="F:catalytic activity"/>
    <property type="evidence" value="ECO:0007669"/>
    <property type="project" value="InterPro"/>
</dbReference>
<dbReference type="SUPFAM" id="SSF50800">
    <property type="entry name" value="PK beta-barrel domain-like"/>
    <property type="match status" value="1"/>
</dbReference>
<dbReference type="GO" id="GO:0030151">
    <property type="term" value="F:molybdenum ion binding"/>
    <property type="evidence" value="ECO:0007669"/>
    <property type="project" value="InterPro"/>
</dbReference>
<feature type="region of interest" description="Disordered" evidence="1">
    <location>
        <begin position="109"/>
        <end position="131"/>
    </location>
</feature>
<dbReference type="EMBL" id="SBHS01000009">
    <property type="protein sequence ID" value="TWU74837.1"/>
    <property type="molecule type" value="Genomic_DNA"/>
</dbReference>
<gene>
    <name evidence="4" type="ORF">ED733_000676</name>
</gene>
<reference evidence="5" key="1">
    <citation type="submission" date="2018-12" db="EMBL/GenBank/DDBJ databases">
        <title>The complete genome of Metarhizium rileyi, a key fungal pathogen of Lepidoptera.</title>
        <authorList>
            <person name="Binneck E."/>
            <person name="Lastra C.C.L."/>
            <person name="Sosa-Gomez D.R."/>
        </authorList>
    </citation>
    <scope>NUCLEOTIDE SEQUENCE [LARGE SCALE GENOMIC DNA]</scope>
    <source>
        <strain evidence="5">Cep018-CH2</strain>
    </source>
</reference>
<proteinExistence type="predicted"/>
<dbReference type="InterPro" id="IPR005303">
    <property type="entry name" value="MOCOS_middle"/>
</dbReference>
<accession>A0A5C6GCU4</accession>
<feature type="compositionally biased region" description="Basic and acidic residues" evidence="1">
    <location>
        <begin position="120"/>
        <end position="131"/>
    </location>
</feature>
<dbReference type="Pfam" id="PF03476">
    <property type="entry name" value="MOSC_N"/>
    <property type="match status" value="1"/>
</dbReference>
<feature type="transmembrane region" description="Helical" evidence="2">
    <location>
        <begin position="74"/>
        <end position="92"/>
    </location>
</feature>
<dbReference type="GO" id="GO:0030170">
    <property type="term" value="F:pyridoxal phosphate binding"/>
    <property type="evidence" value="ECO:0007669"/>
    <property type="project" value="InterPro"/>
</dbReference>
<dbReference type="Proteomes" id="UP000317257">
    <property type="component" value="Unassembled WGS sequence"/>
</dbReference>
<evidence type="ECO:0000259" key="3">
    <source>
        <dbReference type="PROSITE" id="PS51340"/>
    </source>
</evidence>
<comment type="caution">
    <text evidence="4">The sequence shown here is derived from an EMBL/GenBank/DDBJ whole genome shotgun (WGS) entry which is preliminary data.</text>
</comment>
<organism evidence="4 5">
    <name type="scientific">Metarhizium rileyi (strain RCEF 4871)</name>
    <name type="common">Nomuraea rileyi</name>
    <dbReference type="NCBI Taxonomy" id="1649241"/>
    <lineage>
        <taxon>Eukaryota</taxon>
        <taxon>Fungi</taxon>
        <taxon>Dikarya</taxon>
        <taxon>Ascomycota</taxon>
        <taxon>Pezizomycotina</taxon>
        <taxon>Sordariomycetes</taxon>
        <taxon>Hypocreomycetidae</taxon>
        <taxon>Hypocreales</taxon>
        <taxon>Clavicipitaceae</taxon>
        <taxon>Metarhizium</taxon>
    </lineage>
</organism>
<dbReference type="Pfam" id="PF03473">
    <property type="entry name" value="MOSC"/>
    <property type="match status" value="1"/>
</dbReference>
<feature type="compositionally biased region" description="Polar residues" evidence="1">
    <location>
        <begin position="1"/>
        <end position="10"/>
    </location>
</feature>
<keyword evidence="2" id="KW-1133">Transmembrane helix</keyword>
<keyword evidence="2" id="KW-0472">Membrane</keyword>
<sequence length="542" mass="60411">MRAPWTSVSEVRTEQGKAPVSEPREKKLHPHPPSPRASYELRLRARHWADTMIVLGILQYLQTLLTPSVLRHSIVALLALLGSLIAGLLYTGRRHAVRRQLRHLRRVGVSPGQSNMSDQYDSRYDVPEGEGRPSIGRPVRIKAIYLHPVKSFAPVEVSRALLTKSGFMYDRCFAIAAEVTEPDPDPDSDPGTGARRKFWRFISQRTKPAMSLIKTELWLPHESSNPVDVLVRAGGCVLIRFPDPDRPTWPRRLEAFLHTWNPSLAPEFSFIAPLNPDHVATSPDGADEAALALRSFVIHGRTAQGLDMGAVSSVAQGLPRMKKFLGIPDSTPLTLLKCTPETLVRTTKNLAPLKHIGSPATHGYTDQQPVHLASLSSVHAVANLLPRENQPLNALRFRANMWVTGAPAFDEERWKRYRIVRKNDELGTPTRARVDAVLCVVCRTSRCTMPNVDPDKGVFDTDVPAPNRKKGRPQPSTTLMEHRTVEDGNKAAMGYMGMHCVPEDRSLNEAQEQDADLYVHVGDEIEVLERGQHLYGSTGDDY</sequence>
<dbReference type="InterPro" id="IPR011037">
    <property type="entry name" value="Pyrv_Knase-like_insert_dom_sf"/>
</dbReference>
<dbReference type="PROSITE" id="PS51340">
    <property type="entry name" value="MOSC"/>
    <property type="match status" value="1"/>
</dbReference>
<feature type="domain" description="MOSC" evidence="3">
    <location>
        <begin position="336"/>
        <end position="528"/>
    </location>
</feature>